<proteinExistence type="inferred from homology"/>
<evidence type="ECO:0000256" key="4">
    <source>
        <dbReference type="SAM" id="MobiDB-lite"/>
    </source>
</evidence>
<dbReference type="EMBL" id="CP042430">
    <property type="protein sequence ID" value="QEC46900.1"/>
    <property type="molecule type" value="Genomic_DNA"/>
</dbReference>
<keyword evidence="2" id="KW-0328">Glycosyltransferase</keyword>
<dbReference type="Pfam" id="PF00535">
    <property type="entry name" value="Glycos_transf_2"/>
    <property type="match status" value="1"/>
</dbReference>
<comment type="similarity">
    <text evidence="1">Belongs to the glycosyltransferase 2 family.</text>
</comment>
<feature type="compositionally biased region" description="Basic residues" evidence="4">
    <location>
        <begin position="107"/>
        <end position="118"/>
    </location>
</feature>
<dbReference type="InterPro" id="IPR029044">
    <property type="entry name" value="Nucleotide-diphossugar_trans"/>
</dbReference>
<keyword evidence="5" id="KW-0472">Membrane</keyword>
<dbReference type="PANTHER" id="PTHR43630:SF1">
    <property type="entry name" value="POLY-BETA-1,6-N-ACETYL-D-GLUCOSAMINE SYNTHASE"/>
    <property type="match status" value="1"/>
</dbReference>
<dbReference type="Proteomes" id="UP000321805">
    <property type="component" value="Chromosome"/>
</dbReference>
<keyword evidence="3 7" id="KW-0808">Transferase</keyword>
<dbReference type="PANTHER" id="PTHR43630">
    <property type="entry name" value="POLY-BETA-1,6-N-ACETYL-D-GLUCOSAMINE SYNTHASE"/>
    <property type="match status" value="1"/>
</dbReference>
<keyword evidence="8" id="KW-1185">Reference proteome</keyword>
<accession>A0A5B8U1S7</accession>
<protein>
    <submittedName>
        <fullName evidence="7">Glycosyltransferase</fullName>
    </submittedName>
</protein>
<name>A0A5B8U1S7_9ACTN</name>
<dbReference type="AlphaFoldDB" id="A0A5B8U1S7"/>
<evidence type="ECO:0000313" key="8">
    <source>
        <dbReference type="Proteomes" id="UP000321805"/>
    </source>
</evidence>
<dbReference type="Gene3D" id="3.90.550.10">
    <property type="entry name" value="Spore Coat Polysaccharide Biosynthesis Protein SpsA, Chain A"/>
    <property type="match status" value="1"/>
</dbReference>
<reference evidence="7 8" key="1">
    <citation type="journal article" date="2018" name="J. Microbiol.">
        <title>Baekduia soli gen. nov., sp. nov., a novel bacterium isolated from the soil of Baekdu Mountain and proposal of a novel family name, Baekduiaceae fam. nov.</title>
        <authorList>
            <person name="An D.S."/>
            <person name="Siddiqi M.Z."/>
            <person name="Kim K.H."/>
            <person name="Yu H.S."/>
            <person name="Im W.T."/>
        </authorList>
    </citation>
    <scope>NUCLEOTIDE SEQUENCE [LARGE SCALE GENOMIC DNA]</scope>
    <source>
        <strain evidence="7 8">BR7-21</strain>
    </source>
</reference>
<organism evidence="7 8">
    <name type="scientific">Baekduia soli</name>
    <dbReference type="NCBI Taxonomy" id="496014"/>
    <lineage>
        <taxon>Bacteria</taxon>
        <taxon>Bacillati</taxon>
        <taxon>Actinomycetota</taxon>
        <taxon>Thermoleophilia</taxon>
        <taxon>Solirubrobacterales</taxon>
        <taxon>Baekduiaceae</taxon>
        <taxon>Baekduia</taxon>
    </lineage>
</organism>
<evidence type="ECO:0000256" key="2">
    <source>
        <dbReference type="ARBA" id="ARBA00022676"/>
    </source>
</evidence>
<dbReference type="GO" id="GO:0016757">
    <property type="term" value="F:glycosyltransferase activity"/>
    <property type="evidence" value="ECO:0007669"/>
    <property type="project" value="UniProtKB-KW"/>
</dbReference>
<keyword evidence="5" id="KW-0812">Transmembrane</keyword>
<gene>
    <name evidence="7" type="ORF">FSW04_04360</name>
</gene>
<feature type="region of interest" description="Disordered" evidence="4">
    <location>
        <begin position="1"/>
        <end position="134"/>
    </location>
</feature>
<keyword evidence="5" id="KW-1133">Transmembrane helix</keyword>
<evidence type="ECO:0000256" key="5">
    <source>
        <dbReference type="SAM" id="Phobius"/>
    </source>
</evidence>
<dbReference type="InterPro" id="IPR001173">
    <property type="entry name" value="Glyco_trans_2-like"/>
</dbReference>
<evidence type="ECO:0000256" key="1">
    <source>
        <dbReference type="ARBA" id="ARBA00006739"/>
    </source>
</evidence>
<sequence length="506" mass="54711">MDRRPAAHAAARAPAPRRAAGRALRGRRRAGRRAAPRRPRRAPLPRDRPVGRALRRPGSRTPAAAQRGGGLPGGRRRGGRRARGARRPRRPARRAARAAGRPGPPRRPGRGRGARRRHDVLLAGGGPAPPRPVRHADRLVRKAIFWTSAALLAWAQAGYGVALAALRRGPVASAYPVAPPEDDAALPSVALIVPAHAERDVIAARIANARALDYPRDRLEIVVACDGSTDGTVQAARAAGADVVLDLPRGGKVRAQDAAVARTDAEVVAFSDANALWKPGALRALVAPLADPRVGYVCGRVRFVNPEGGSNQEGVYWHYEMFLRERESALCSVTAGNGAINAVRRAAYVEVDPVMGHDLKLPFTLVRAGWRCVEQPLARATERMVPDVEGEAARKRRMMSHAWAIVLHGGLLDPRGWPPRYLVMMVSHRWLRYFGPFLHLAALATAPRALRRLQLAGIALALVPARVRPLLLARYYVLTQASIALGLADHLRHGTAAGWDPPEGTR</sequence>
<dbReference type="KEGG" id="bsol:FSW04_04360"/>
<dbReference type="OrthoDB" id="9802632at2"/>
<feature type="domain" description="Glycosyltransferase 2-like" evidence="6">
    <location>
        <begin position="191"/>
        <end position="331"/>
    </location>
</feature>
<feature type="compositionally biased region" description="Basic residues" evidence="4">
    <location>
        <begin position="24"/>
        <end position="43"/>
    </location>
</feature>
<feature type="transmembrane region" description="Helical" evidence="5">
    <location>
        <begin position="143"/>
        <end position="166"/>
    </location>
</feature>
<evidence type="ECO:0000256" key="3">
    <source>
        <dbReference type="ARBA" id="ARBA00022679"/>
    </source>
</evidence>
<evidence type="ECO:0000313" key="7">
    <source>
        <dbReference type="EMBL" id="QEC46900.1"/>
    </source>
</evidence>
<feature type="compositionally biased region" description="Low complexity" evidence="4">
    <location>
        <begin position="7"/>
        <end position="23"/>
    </location>
</feature>
<evidence type="ECO:0000259" key="6">
    <source>
        <dbReference type="Pfam" id="PF00535"/>
    </source>
</evidence>
<feature type="compositionally biased region" description="Basic residues" evidence="4">
    <location>
        <begin position="74"/>
        <end position="96"/>
    </location>
</feature>
<dbReference type="SUPFAM" id="SSF53448">
    <property type="entry name" value="Nucleotide-diphospho-sugar transferases"/>
    <property type="match status" value="1"/>
</dbReference>